<reference evidence="3 4" key="1">
    <citation type="submission" date="2020-02" db="EMBL/GenBank/DDBJ databases">
        <authorList>
            <person name="Zhang X.-Y."/>
        </authorList>
    </citation>
    <scope>NUCLEOTIDE SEQUENCE [LARGE SCALE GENOMIC DNA]</scope>
    <source>
        <strain evidence="3 4">C33</strain>
    </source>
</reference>
<keyword evidence="4" id="KW-1185">Reference proteome</keyword>
<dbReference type="EMBL" id="JAAGSC010000031">
    <property type="protein sequence ID" value="NDY94627.1"/>
    <property type="molecule type" value="Genomic_DNA"/>
</dbReference>
<keyword evidence="2" id="KW-0732">Signal</keyword>
<dbReference type="AlphaFoldDB" id="A0A845USU6"/>
<evidence type="ECO:0000256" key="1">
    <source>
        <dbReference type="SAM" id="MobiDB-lite"/>
    </source>
</evidence>
<proteinExistence type="predicted"/>
<evidence type="ECO:0000313" key="3">
    <source>
        <dbReference type="EMBL" id="NDY94627.1"/>
    </source>
</evidence>
<evidence type="ECO:0008006" key="5">
    <source>
        <dbReference type="Google" id="ProtNLM"/>
    </source>
</evidence>
<evidence type="ECO:0000313" key="4">
    <source>
        <dbReference type="Proteomes" id="UP000484885"/>
    </source>
</evidence>
<dbReference type="Proteomes" id="UP000484885">
    <property type="component" value="Unassembled WGS sequence"/>
</dbReference>
<protein>
    <recommendedName>
        <fullName evidence="5">Secreted protein</fullName>
    </recommendedName>
</protein>
<comment type="caution">
    <text evidence="3">The sequence shown here is derived from an EMBL/GenBank/DDBJ whole genome shotgun (WGS) entry which is preliminary data.</text>
</comment>
<feature type="region of interest" description="Disordered" evidence="1">
    <location>
        <begin position="94"/>
        <end position="129"/>
    </location>
</feature>
<sequence>MTRHYRLFVLLLGLVLACAGLPAHACPAHGSAVAGAPAESENPATDGSDCPFHAAQADNQGDAPSENAPDDAGCCFFDCGCGCSAPVPGPVGALGSEACPDHSAANATTRHFDPSPSPERLLRPPQSQA</sequence>
<gene>
    <name evidence="3" type="ORF">G3I74_02650</name>
</gene>
<feature type="region of interest" description="Disordered" evidence="1">
    <location>
        <begin position="29"/>
        <end position="68"/>
    </location>
</feature>
<feature type="signal peptide" evidence="2">
    <location>
        <begin position="1"/>
        <end position="25"/>
    </location>
</feature>
<dbReference type="PROSITE" id="PS51257">
    <property type="entry name" value="PROKAR_LIPOPROTEIN"/>
    <property type="match status" value="1"/>
</dbReference>
<feature type="chain" id="PRO_5032496417" description="Secreted protein" evidence="2">
    <location>
        <begin position="26"/>
        <end position="129"/>
    </location>
</feature>
<organism evidence="3 4">
    <name type="scientific">Wenzhouxiangella limi</name>
    <dbReference type="NCBI Taxonomy" id="2707351"/>
    <lineage>
        <taxon>Bacteria</taxon>
        <taxon>Pseudomonadati</taxon>
        <taxon>Pseudomonadota</taxon>
        <taxon>Gammaproteobacteria</taxon>
        <taxon>Chromatiales</taxon>
        <taxon>Wenzhouxiangellaceae</taxon>
        <taxon>Wenzhouxiangella</taxon>
    </lineage>
</organism>
<evidence type="ECO:0000256" key="2">
    <source>
        <dbReference type="SAM" id="SignalP"/>
    </source>
</evidence>
<accession>A0A845USU6</accession>
<name>A0A845USU6_9GAMM</name>